<protein>
    <submittedName>
        <fullName evidence="2">Uncharacterized protein</fullName>
    </submittedName>
</protein>
<feature type="transmembrane region" description="Helical" evidence="1">
    <location>
        <begin position="12"/>
        <end position="31"/>
    </location>
</feature>
<reference evidence="2" key="2">
    <citation type="journal article" date="2015" name="Data Brief">
        <title>Shoot transcriptome of the giant reed, Arundo donax.</title>
        <authorList>
            <person name="Barrero R.A."/>
            <person name="Guerrero F.D."/>
            <person name="Moolhuijzen P."/>
            <person name="Goolsby J.A."/>
            <person name="Tidwell J."/>
            <person name="Bellgard S.E."/>
            <person name="Bellgard M.I."/>
        </authorList>
    </citation>
    <scope>NUCLEOTIDE SEQUENCE</scope>
    <source>
        <tissue evidence="2">Shoot tissue taken approximately 20 cm above the soil surface</tissue>
    </source>
</reference>
<organism evidence="2">
    <name type="scientific">Arundo donax</name>
    <name type="common">Giant reed</name>
    <name type="synonym">Donax arundinaceus</name>
    <dbReference type="NCBI Taxonomy" id="35708"/>
    <lineage>
        <taxon>Eukaryota</taxon>
        <taxon>Viridiplantae</taxon>
        <taxon>Streptophyta</taxon>
        <taxon>Embryophyta</taxon>
        <taxon>Tracheophyta</taxon>
        <taxon>Spermatophyta</taxon>
        <taxon>Magnoliopsida</taxon>
        <taxon>Liliopsida</taxon>
        <taxon>Poales</taxon>
        <taxon>Poaceae</taxon>
        <taxon>PACMAD clade</taxon>
        <taxon>Arundinoideae</taxon>
        <taxon>Arundineae</taxon>
        <taxon>Arundo</taxon>
    </lineage>
</organism>
<accession>A0A0A9CP82</accession>
<keyword evidence="1" id="KW-0812">Transmembrane</keyword>
<keyword evidence="1" id="KW-0472">Membrane</keyword>
<reference evidence="2" key="1">
    <citation type="submission" date="2014-09" db="EMBL/GenBank/DDBJ databases">
        <authorList>
            <person name="Magalhaes I.L.F."/>
            <person name="Oliveira U."/>
            <person name="Santos F.R."/>
            <person name="Vidigal T.H.D.A."/>
            <person name="Brescovit A.D."/>
            <person name="Santos A.J."/>
        </authorList>
    </citation>
    <scope>NUCLEOTIDE SEQUENCE</scope>
    <source>
        <tissue evidence="2">Shoot tissue taken approximately 20 cm above the soil surface</tissue>
    </source>
</reference>
<evidence type="ECO:0000313" key="2">
    <source>
        <dbReference type="EMBL" id="JAD73322.1"/>
    </source>
</evidence>
<dbReference type="EMBL" id="GBRH01224573">
    <property type="protein sequence ID" value="JAD73322.1"/>
    <property type="molecule type" value="Transcribed_RNA"/>
</dbReference>
<dbReference type="AlphaFoldDB" id="A0A0A9CP82"/>
<evidence type="ECO:0000256" key="1">
    <source>
        <dbReference type="SAM" id="Phobius"/>
    </source>
</evidence>
<sequence>MKTPLVQWSRLRLFISFFPLVFLAIGVFGNWM</sequence>
<proteinExistence type="predicted"/>
<name>A0A0A9CP82_ARUDO</name>
<keyword evidence="1" id="KW-1133">Transmembrane helix</keyword>